<gene>
    <name evidence="2" type="ORF">M422DRAFT_30567</name>
</gene>
<feature type="compositionally biased region" description="Basic and acidic residues" evidence="1">
    <location>
        <begin position="224"/>
        <end position="244"/>
    </location>
</feature>
<feature type="compositionally biased region" description="Polar residues" evidence="1">
    <location>
        <begin position="73"/>
        <end position="86"/>
    </location>
</feature>
<organism evidence="2 3">
    <name type="scientific">Sphaerobolus stellatus (strain SS14)</name>
    <dbReference type="NCBI Taxonomy" id="990650"/>
    <lineage>
        <taxon>Eukaryota</taxon>
        <taxon>Fungi</taxon>
        <taxon>Dikarya</taxon>
        <taxon>Basidiomycota</taxon>
        <taxon>Agaricomycotina</taxon>
        <taxon>Agaricomycetes</taxon>
        <taxon>Phallomycetidae</taxon>
        <taxon>Geastrales</taxon>
        <taxon>Sphaerobolaceae</taxon>
        <taxon>Sphaerobolus</taxon>
    </lineage>
</organism>
<feature type="compositionally biased region" description="Polar residues" evidence="1">
    <location>
        <begin position="106"/>
        <end position="115"/>
    </location>
</feature>
<feature type="compositionally biased region" description="Basic and acidic residues" evidence="1">
    <location>
        <begin position="41"/>
        <end position="50"/>
    </location>
</feature>
<evidence type="ECO:0000313" key="3">
    <source>
        <dbReference type="Proteomes" id="UP000054279"/>
    </source>
</evidence>
<sequence length="1181" mass="126214">MFSRSRHHSGTQHIGASAPSAAYGPAVRGPYKRWVPNAEMRLSESEEEPPKPSSSRPRVSQPVQQPDLYPTSALPSRTSAQYQQHAQKLPPSSHRSRPDPIPIPNGYSSESTIHAPTTHHKSGFASFFKSHSKDPKESRDRKDPKSHATSARAPVPATPAKQPRTTTAYATAPTPNIPSSEDPTPRSSIDSVRDGNMSAPAQYHETRRSTTIWNSYVDPKMYARKDVPPVSSRDRKLREKEDLIARIPESTGRAKDYERVLLQTTKPDDTSSTRRTVSSKTQDSHTRQPQSSRHQKPPDLPEPTPRLTRSNTRTESQPRAQPPEPPSKHTTSTTQKVSAAAIPMSKATQSRTTASNPWPFNQGPEPLHKSQAPVAQPSQAPSSYWRNGLSRLQTTSKTVPALPLSTSVPTASMRRDDDTLRPPKATPPKVNPYADKALDTPHPDKAHLRDDRERDEPTVIAMTPAAGRTSAGVATSSSRAAAMPIPTLRTTRDTNVYGYGYRAGSTANLHGANGATNGTTTSRHYEPTPETVQAYARVHPTTITTNTTTTSTSTRQRLNSVSKAQAQLPTPPNSAENVNGTSSFARGTNANANTTSHDTTISMADPAPTSHLPPPTPYPHARARLDSTASQMLAATATAANTNTNAGRYTRDVQVDKPLPVPQTQESRPVANTNTNNLFGSSTQHAQSVWLPPQQRSREGAYGYGYDSSSDNNNTTTAANTTANANTTAPNAATALNNISTASAAASLNNVSRNGRLVSSASQAAAAQAAAVQPAGTWTTPSADPHANGAIRTSHQSSKTPTPPEPYNARPAANGTHSRETSGNASGNHSSDDALTPKPPVKANLAEDMNAFASKAAAFSSSGTKNGSGQGQSGRGTPQDNHDSDVNITIPAVTTRVPISGHPSTPAPIRPALRPTPPPLSIASTSLETDSLLTPSSLNSPPMDMHLFPSNSAVTMTPATPGNSTATEKEKKSKPGFFDFFKSKPSTPAPTSNTTNLNGAYDVWLPPSMQNGRERERMPKDVGLGKLNARMNAAALASGMGGGSAPIAIPGVGAKSPKFLSPLKLFSRRHRTVSNASLDALDGTTTNTLMNSPASSLRASTPGAPPSPIIRDPFLATEEWRNREAEMSRERKRAHRPGVTFDCPDELAPVEAAVRPKLMRVQRSSTAFIQGEEEDEEIWAT</sequence>
<feature type="compositionally biased region" description="Basic and acidic residues" evidence="1">
    <location>
        <begin position="131"/>
        <end position="146"/>
    </location>
</feature>
<feature type="compositionally biased region" description="Pro residues" evidence="1">
    <location>
        <begin position="905"/>
        <end position="920"/>
    </location>
</feature>
<feature type="compositionally biased region" description="Polar residues" evidence="1">
    <location>
        <begin position="346"/>
        <end position="359"/>
    </location>
</feature>
<feature type="compositionally biased region" description="Low complexity" evidence="1">
    <location>
        <begin position="163"/>
        <end position="174"/>
    </location>
</feature>
<dbReference type="HOGENOM" id="CLU_273003_0_0_1"/>
<accession>A0A0C9ULU1</accession>
<dbReference type="AlphaFoldDB" id="A0A0C9ULU1"/>
<feature type="region of interest" description="Disordered" evidence="1">
    <location>
        <begin position="1082"/>
        <end position="1111"/>
    </location>
</feature>
<proteinExistence type="predicted"/>
<keyword evidence="3" id="KW-1185">Reference proteome</keyword>
<feature type="compositionally biased region" description="Polar residues" evidence="1">
    <location>
        <begin position="328"/>
        <end position="337"/>
    </location>
</feature>
<feature type="region of interest" description="Disordered" evidence="1">
    <location>
        <begin position="224"/>
        <end position="452"/>
    </location>
</feature>
<feature type="compositionally biased region" description="Polar residues" evidence="1">
    <location>
        <begin position="177"/>
        <end position="190"/>
    </location>
</feature>
<feature type="compositionally biased region" description="Polar residues" evidence="1">
    <location>
        <begin position="376"/>
        <end position="410"/>
    </location>
</feature>
<feature type="compositionally biased region" description="Low complexity" evidence="1">
    <location>
        <begin position="983"/>
        <end position="995"/>
    </location>
</feature>
<feature type="compositionally biased region" description="Low complexity" evidence="1">
    <location>
        <begin position="712"/>
        <end position="722"/>
    </location>
</feature>
<feature type="region of interest" description="Disordered" evidence="1">
    <location>
        <begin position="659"/>
        <end position="722"/>
    </location>
</feature>
<feature type="compositionally biased region" description="Polar residues" evidence="1">
    <location>
        <begin position="662"/>
        <end position="687"/>
    </location>
</feature>
<feature type="compositionally biased region" description="Low complexity" evidence="1">
    <location>
        <begin position="15"/>
        <end position="26"/>
    </location>
</feature>
<feature type="region of interest" description="Disordered" evidence="1">
    <location>
        <begin position="953"/>
        <end position="995"/>
    </location>
</feature>
<dbReference type="EMBL" id="KN837119">
    <property type="protein sequence ID" value="KIJ44003.1"/>
    <property type="molecule type" value="Genomic_DNA"/>
</dbReference>
<dbReference type="Proteomes" id="UP000054279">
    <property type="component" value="Unassembled WGS sequence"/>
</dbReference>
<reference evidence="2 3" key="1">
    <citation type="submission" date="2014-06" db="EMBL/GenBank/DDBJ databases">
        <title>Evolutionary Origins and Diversification of the Mycorrhizal Mutualists.</title>
        <authorList>
            <consortium name="DOE Joint Genome Institute"/>
            <consortium name="Mycorrhizal Genomics Consortium"/>
            <person name="Kohler A."/>
            <person name="Kuo A."/>
            <person name="Nagy L.G."/>
            <person name="Floudas D."/>
            <person name="Copeland A."/>
            <person name="Barry K.W."/>
            <person name="Cichocki N."/>
            <person name="Veneault-Fourrey C."/>
            <person name="LaButti K."/>
            <person name="Lindquist E.A."/>
            <person name="Lipzen A."/>
            <person name="Lundell T."/>
            <person name="Morin E."/>
            <person name="Murat C."/>
            <person name="Riley R."/>
            <person name="Ohm R."/>
            <person name="Sun H."/>
            <person name="Tunlid A."/>
            <person name="Henrissat B."/>
            <person name="Grigoriev I.V."/>
            <person name="Hibbett D.S."/>
            <person name="Martin F."/>
        </authorList>
    </citation>
    <scope>NUCLEOTIDE SEQUENCE [LARGE SCALE GENOMIC DNA]</scope>
    <source>
        <strain evidence="2 3">SS14</strain>
    </source>
</reference>
<feature type="compositionally biased region" description="Polar residues" evidence="1">
    <location>
        <begin position="307"/>
        <end position="319"/>
    </location>
</feature>
<evidence type="ECO:0000256" key="1">
    <source>
        <dbReference type="SAM" id="MobiDB-lite"/>
    </source>
</evidence>
<dbReference type="OrthoDB" id="3058872at2759"/>
<protein>
    <submittedName>
        <fullName evidence="2">Uncharacterized protein</fullName>
    </submittedName>
</protein>
<feature type="compositionally biased region" description="Polar residues" evidence="1">
    <location>
        <begin position="791"/>
        <end position="800"/>
    </location>
</feature>
<evidence type="ECO:0000313" key="2">
    <source>
        <dbReference type="EMBL" id="KIJ44003.1"/>
    </source>
</evidence>
<feature type="region of interest" description="Disordered" evidence="1">
    <location>
        <begin position="857"/>
        <end position="924"/>
    </location>
</feature>
<feature type="compositionally biased region" description="Low complexity" evidence="1">
    <location>
        <begin position="53"/>
        <end position="66"/>
    </location>
</feature>
<feature type="compositionally biased region" description="Polar residues" evidence="1">
    <location>
        <begin position="953"/>
        <end position="966"/>
    </location>
</feature>
<feature type="region of interest" description="Disordered" evidence="1">
    <location>
        <begin position="1"/>
        <end position="207"/>
    </location>
</feature>
<name>A0A0C9ULU1_SPHS4</name>
<feature type="compositionally biased region" description="Basic and acidic residues" evidence="1">
    <location>
        <begin position="436"/>
        <end position="452"/>
    </location>
</feature>
<feature type="compositionally biased region" description="Polar residues" evidence="1">
    <location>
        <begin position="1082"/>
        <end position="1099"/>
    </location>
</feature>
<feature type="compositionally biased region" description="Basic residues" evidence="1">
    <location>
        <begin position="1"/>
        <end position="10"/>
    </location>
</feature>
<feature type="region of interest" description="Disordered" evidence="1">
    <location>
        <begin position="775"/>
        <end position="841"/>
    </location>
</feature>